<gene>
    <name evidence="2" type="ORF">PM001_LOCUS7465</name>
</gene>
<keyword evidence="1" id="KW-0732">Signal</keyword>
<reference evidence="2" key="1">
    <citation type="submission" date="2024-01" db="EMBL/GenBank/DDBJ databases">
        <authorList>
            <person name="Webb A."/>
        </authorList>
    </citation>
    <scope>NUCLEOTIDE SEQUENCE</scope>
    <source>
        <strain evidence="2">Pm1</strain>
    </source>
</reference>
<feature type="signal peptide" evidence="1">
    <location>
        <begin position="1"/>
        <end position="18"/>
    </location>
</feature>
<evidence type="ECO:0000313" key="3">
    <source>
        <dbReference type="Proteomes" id="UP001162060"/>
    </source>
</evidence>
<organism evidence="2 3">
    <name type="scientific">Peronospora matthiolae</name>
    <dbReference type="NCBI Taxonomy" id="2874970"/>
    <lineage>
        <taxon>Eukaryota</taxon>
        <taxon>Sar</taxon>
        <taxon>Stramenopiles</taxon>
        <taxon>Oomycota</taxon>
        <taxon>Peronosporomycetes</taxon>
        <taxon>Peronosporales</taxon>
        <taxon>Peronosporaceae</taxon>
        <taxon>Peronospora</taxon>
    </lineage>
</organism>
<name>A0AAV1TIX2_9STRA</name>
<dbReference type="EMBL" id="CAKLBY020000065">
    <property type="protein sequence ID" value="CAK7922114.1"/>
    <property type="molecule type" value="Genomic_DNA"/>
</dbReference>
<dbReference type="Proteomes" id="UP001162060">
    <property type="component" value="Unassembled WGS sequence"/>
</dbReference>
<protein>
    <recommendedName>
        <fullName evidence="4">RxLR effector candidate protein</fullName>
    </recommendedName>
</protein>
<dbReference type="AlphaFoldDB" id="A0AAV1TIX2"/>
<accession>A0AAV1TIX2</accession>
<sequence>MIKRLLLFVLLLSPGAVSDALLALTASTLPAGAISVKEQATDSKARGKQALKLSEDTSAAVGEERASFSFPALEEHLKAASEKIYDWFSRMASRSAFYKKAMQEVDVVWNKWGVTGEEYKTAWRKVEEASRVTETAWRRRLKIKLNTNEDRLRDARTAWEKKEAVWERTEAAWERTEAAWKAKLETIVGKEAESPSLDAQILSLKDNLAKDEWTYLDRKARWESKLEDWKKKEIDLKDGVNIAKWDFAERAVKTYLPQFEKLKAHGVTRKAYQNLLGLDPSTIANYNLKEDVITSGSLDGLQYAKYLYFDKFLEYKGSSKRLLRWVHLHFKPNK</sequence>
<feature type="chain" id="PRO_5043662490" description="RxLR effector candidate protein" evidence="1">
    <location>
        <begin position="19"/>
        <end position="334"/>
    </location>
</feature>
<evidence type="ECO:0000313" key="2">
    <source>
        <dbReference type="EMBL" id="CAK7922114.1"/>
    </source>
</evidence>
<proteinExistence type="predicted"/>
<comment type="caution">
    <text evidence="2">The sequence shown here is derived from an EMBL/GenBank/DDBJ whole genome shotgun (WGS) entry which is preliminary data.</text>
</comment>
<evidence type="ECO:0000256" key="1">
    <source>
        <dbReference type="SAM" id="SignalP"/>
    </source>
</evidence>
<evidence type="ECO:0008006" key="4">
    <source>
        <dbReference type="Google" id="ProtNLM"/>
    </source>
</evidence>